<protein>
    <submittedName>
        <fullName evidence="2">CoA transferase</fullName>
    </submittedName>
</protein>
<comment type="caution">
    <text evidence="2">The sequence shown here is derived from an EMBL/GenBank/DDBJ whole genome shotgun (WGS) entry which is preliminary data.</text>
</comment>
<name>A0ABS6IQC2_9HYPH</name>
<organism evidence="2 3">
    <name type="scientific">Reyranella humidisoli</name>
    <dbReference type="NCBI Taxonomy" id="2849149"/>
    <lineage>
        <taxon>Bacteria</taxon>
        <taxon>Pseudomonadati</taxon>
        <taxon>Pseudomonadota</taxon>
        <taxon>Alphaproteobacteria</taxon>
        <taxon>Hyphomicrobiales</taxon>
        <taxon>Reyranellaceae</taxon>
        <taxon>Reyranella</taxon>
    </lineage>
</organism>
<dbReference type="Pfam" id="PF02515">
    <property type="entry name" value="CoA_transf_3"/>
    <property type="match status" value="1"/>
</dbReference>
<dbReference type="EMBL" id="JAHOPB010000003">
    <property type="protein sequence ID" value="MBU8876802.1"/>
    <property type="molecule type" value="Genomic_DNA"/>
</dbReference>
<dbReference type="PANTHER" id="PTHR48207">
    <property type="entry name" value="SUCCINATE--HYDROXYMETHYLGLUTARATE COA-TRANSFERASE"/>
    <property type="match status" value="1"/>
</dbReference>
<reference evidence="2 3" key="1">
    <citation type="submission" date="2021-06" db="EMBL/GenBank/DDBJ databases">
        <authorList>
            <person name="Lee D.H."/>
        </authorList>
    </citation>
    <scope>NUCLEOTIDE SEQUENCE [LARGE SCALE GENOMIC DNA]</scope>
    <source>
        <strain evidence="2 3">MMS21-HV4-11</strain>
    </source>
</reference>
<evidence type="ECO:0000313" key="3">
    <source>
        <dbReference type="Proteomes" id="UP000727907"/>
    </source>
</evidence>
<accession>A0ABS6IQC2</accession>
<gene>
    <name evidence="2" type="ORF">KQ910_23710</name>
</gene>
<proteinExistence type="predicted"/>
<dbReference type="RefSeq" id="WP_216965978.1">
    <property type="nucleotide sequence ID" value="NZ_JAHOPB010000003.1"/>
</dbReference>
<dbReference type="InterPro" id="IPR050483">
    <property type="entry name" value="CoA-transferase_III_domain"/>
</dbReference>
<dbReference type="GO" id="GO:0016740">
    <property type="term" value="F:transferase activity"/>
    <property type="evidence" value="ECO:0007669"/>
    <property type="project" value="UniProtKB-KW"/>
</dbReference>
<evidence type="ECO:0000256" key="1">
    <source>
        <dbReference type="SAM" id="MobiDB-lite"/>
    </source>
</evidence>
<keyword evidence="3" id="KW-1185">Reference proteome</keyword>
<feature type="compositionally biased region" description="Basic and acidic residues" evidence="1">
    <location>
        <begin position="364"/>
        <end position="377"/>
    </location>
</feature>
<keyword evidence="2" id="KW-0808">Transferase</keyword>
<evidence type="ECO:0000313" key="2">
    <source>
        <dbReference type="EMBL" id="MBU8876802.1"/>
    </source>
</evidence>
<dbReference type="PANTHER" id="PTHR48207:SF3">
    <property type="entry name" value="SUCCINATE--HYDROXYMETHYLGLUTARATE COA-TRANSFERASE"/>
    <property type="match status" value="1"/>
</dbReference>
<feature type="region of interest" description="Disordered" evidence="1">
    <location>
        <begin position="352"/>
        <end position="377"/>
    </location>
</feature>
<dbReference type="Proteomes" id="UP000727907">
    <property type="component" value="Unassembled WGS sequence"/>
</dbReference>
<dbReference type="InterPro" id="IPR003673">
    <property type="entry name" value="CoA-Trfase_fam_III"/>
</dbReference>
<sequence length="385" mass="41088">MTQNTKGPLSGILVIDLSRILAGPYCTLLMAEMGARVIKVEPPKGGDDARAYGPFVNGKSTYFASVNRGKESIALDLKADGDRKIFEKLLEKADVVVENFRPGTMEKLGYGWETLHAKYPQLIYASASGFGHTGPNSKDPAYDMVMQGQGGIMSITGNEGQPPSRVGMSIGDIGAGLYTAVAVNAAIVHRLKTGESTKVDIAMFDCQLALLENAIMRYTVEKEIPGPLGARHPTITPFEAFATSDGSMIIAAGNDSLFVKMCEALGRSDMATDPAYKSNALRQKSQKKLKDEIESVLKTNTTDHWIAVVSKGGVPCGPINNIAQAIEHPQVAARNMLVDVPDGSGGTLKLAGNPLKMSAFPDPTTRRPAPDLDSDRDTILSYLGG</sequence>